<evidence type="ECO:0000256" key="1">
    <source>
        <dbReference type="SAM" id="Coils"/>
    </source>
</evidence>
<dbReference type="Proteomes" id="UP000246702">
    <property type="component" value="Unassembled WGS sequence"/>
</dbReference>
<sequence>MPNKGPRSRRASFKERVEFDPPPDAKPEYLTDDLEELQAAQRKAKEVEDRNVELAKLNDELAQKLHISKQSLEEQHKATVNADAARILAEKLSDAREKTIKAAEEVNEQLQKKTEVQKGRINQLQEQNKKIARDKDEIDRIIKSQQDKLNDNEEEMKKLKHQLTTQQWEITSMRTEYQARMTEADRNKLFLLERVHRAIETEDIAEHAMLETVQHPGVTWPELAPSSDSGQMIPSGANQTLLSLSEELQNTLYSLSEGTASRSSLATLYGQQAQLDRETDPASLPDAPSLFGQSLAPAAEVAPMDWGNVEQAAHAGVIPFLGDLSNTNRKRPLSELENADGFHEVDNAFARGKKIRIAAGQSQLEQIQGNVGYDNRFEFPLFNPATSRKLWGRTYRTAGVQTLDNSLKPQPTATIISVKQPSEPERKLKRSLSCGPNYSGPVYLPKKYESHPLEIKPSRTTPKAWTNLSTDQLPATGALQTHIVPRKRIANRVTQTAPKKVHEEPPIPIWMMVLVALFSLGVLLVVWALLGRLIRWLFITLKWMHYNEVPEDVLRMVRGRKRPGWLWVRKIDYNLARLVDIKSGLLG</sequence>
<keyword evidence="5" id="KW-1185">Reference proteome</keyword>
<keyword evidence="3" id="KW-0812">Transmembrane</keyword>
<feature type="compositionally biased region" description="Basic and acidic residues" evidence="2">
    <location>
        <begin position="12"/>
        <end position="29"/>
    </location>
</feature>
<organism evidence="4 5">
    <name type="scientific">Aspergillus sclerotioniger CBS 115572</name>
    <dbReference type="NCBI Taxonomy" id="1450535"/>
    <lineage>
        <taxon>Eukaryota</taxon>
        <taxon>Fungi</taxon>
        <taxon>Dikarya</taxon>
        <taxon>Ascomycota</taxon>
        <taxon>Pezizomycotina</taxon>
        <taxon>Eurotiomycetes</taxon>
        <taxon>Eurotiomycetidae</taxon>
        <taxon>Eurotiales</taxon>
        <taxon>Aspergillaceae</taxon>
        <taxon>Aspergillus</taxon>
        <taxon>Aspergillus subgen. Circumdati</taxon>
    </lineage>
</organism>
<feature type="coiled-coil region" evidence="1">
    <location>
        <begin position="30"/>
        <end position="64"/>
    </location>
</feature>
<dbReference type="EMBL" id="MSFK01000009">
    <property type="protein sequence ID" value="PWY91482.1"/>
    <property type="molecule type" value="Genomic_DNA"/>
</dbReference>
<dbReference type="RefSeq" id="XP_025469210.1">
    <property type="nucleotide sequence ID" value="XM_025614992.1"/>
</dbReference>
<comment type="caution">
    <text evidence="4">The sequence shown here is derived from an EMBL/GenBank/DDBJ whole genome shotgun (WGS) entry which is preliminary data.</text>
</comment>
<evidence type="ECO:0000256" key="3">
    <source>
        <dbReference type="SAM" id="Phobius"/>
    </source>
</evidence>
<feature type="transmembrane region" description="Helical" evidence="3">
    <location>
        <begin position="509"/>
        <end position="530"/>
    </location>
</feature>
<dbReference type="OrthoDB" id="4489569at2759"/>
<keyword evidence="3" id="KW-0472">Membrane</keyword>
<dbReference type="STRING" id="1450535.A0A317X1K7"/>
<reference evidence="4 5" key="1">
    <citation type="submission" date="2016-12" db="EMBL/GenBank/DDBJ databases">
        <title>The genomes of Aspergillus section Nigri reveals drivers in fungal speciation.</title>
        <authorList>
            <consortium name="DOE Joint Genome Institute"/>
            <person name="Vesth T.C."/>
            <person name="Nybo J."/>
            <person name="Theobald S."/>
            <person name="Brandl J."/>
            <person name="Frisvad J.C."/>
            <person name="Nielsen K.F."/>
            <person name="Lyhne E.K."/>
            <person name="Kogle M.E."/>
            <person name="Kuo A."/>
            <person name="Riley R."/>
            <person name="Clum A."/>
            <person name="Nolan M."/>
            <person name="Lipzen A."/>
            <person name="Salamov A."/>
            <person name="Henrissat B."/>
            <person name="Wiebenga A."/>
            <person name="De Vries R.P."/>
            <person name="Grigoriev I.V."/>
            <person name="Mortensen U.H."/>
            <person name="Andersen M.R."/>
            <person name="Baker S.E."/>
        </authorList>
    </citation>
    <scope>NUCLEOTIDE SEQUENCE [LARGE SCALE GENOMIC DNA]</scope>
    <source>
        <strain evidence="4 5">CBS 115572</strain>
    </source>
</reference>
<gene>
    <name evidence="4" type="ORF">BO94DRAFT_573908</name>
</gene>
<feature type="compositionally biased region" description="Basic residues" evidence="2">
    <location>
        <begin position="1"/>
        <end position="11"/>
    </location>
</feature>
<name>A0A317X1K7_9EURO</name>
<proteinExistence type="predicted"/>
<dbReference type="AlphaFoldDB" id="A0A317X1K7"/>
<accession>A0A317X1K7</accession>
<keyword evidence="3" id="KW-1133">Transmembrane helix</keyword>
<evidence type="ECO:0000313" key="4">
    <source>
        <dbReference type="EMBL" id="PWY91482.1"/>
    </source>
</evidence>
<dbReference type="GeneID" id="37117135"/>
<evidence type="ECO:0000256" key="2">
    <source>
        <dbReference type="SAM" id="MobiDB-lite"/>
    </source>
</evidence>
<protein>
    <submittedName>
        <fullName evidence="4">Uncharacterized protein</fullName>
    </submittedName>
</protein>
<feature type="coiled-coil region" evidence="1">
    <location>
        <begin position="89"/>
        <end position="169"/>
    </location>
</feature>
<feature type="region of interest" description="Disordered" evidence="2">
    <location>
        <begin position="1"/>
        <end position="29"/>
    </location>
</feature>
<evidence type="ECO:0000313" key="5">
    <source>
        <dbReference type="Proteomes" id="UP000246702"/>
    </source>
</evidence>
<keyword evidence="1" id="KW-0175">Coiled coil</keyword>